<gene>
    <name evidence="4" type="ORF">GCM10009093_15300</name>
</gene>
<dbReference type="EMBL" id="BAAAEJ010000007">
    <property type="protein sequence ID" value="GAA0389615.1"/>
    <property type="molecule type" value="Genomic_DNA"/>
</dbReference>
<dbReference type="PROSITE" id="PS50110">
    <property type="entry name" value="RESPONSE_REGULATORY"/>
    <property type="match status" value="1"/>
</dbReference>
<keyword evidence="1" id="KW-0597">Phosphoprotein</keyword>
<dbReference type="InterPro" id="IPR011006">
    <property type="entry name" value="CheY-like_superfamily"/>
</dbReference>
<evidence type="ECO:0000259" key="3">
    <source>
        <dbReference type="PROSITE" id="PS50110"/>
    </source>
</evidence>
<dbReference type="InterPro" id="IPR050595">
    <property type="entry name" value="Bact_response_regulator"/>
</dbReference>
<dbReference type="InterPro" id="IPR001789">
    <property type="entry name" value="Sig_transdc_resp-reg_receiver"/>
</dbReference>
<evidence type="ECO:0000256" key="2">
    <source>
        <dbReference type="PROSITE-ProRule" id="PRU00169"/>
    </source>
</evidence>
<sequence>MQKIAPVVRRVVIVDPNPAGAKLMADLLKGFGSRDVAIESDDARVVDLAREMEPGLFIMERSGPKLDGEALARRIRRSSLSTRRAPIIMVTAEATASSIKGARDAGVHEFLRKPFTSGDLYRRIENLATKPRDWVEAVGYVGPDRRRFNAVDYAGPRKRKADEGGEPTLDGIKDQSMRILASALVQFSSDPAQAVRAIGEQGKTLKMLGVKTGDTALTLAAVGLQTELEMGRTSLEQLNGPVKAILALASSKTLARQA</sequence>
<dbReference type="Proteomes" id="UP001500791">
    <property type="component" value="Unassembled WGS sequence"/>
</dbReference>
<evidence type="ECO:0000256" key="1">
    <source>
        <dbReference type="ARBA" id="ARBA00022553"/>
    </source>
</evidence>
<dbReference type="PANTHER" id="PTHR44591:SF3">
    <property type="entry name" value="RESPONSE REGULATORY DOMAIN-CONTAINING PROTEIN"/>
    <property type="match status" value="1"/>
</dbReference>
<reference evidence="5" key="1">
    <citation type="journal article" date="2019" name="Int. J. Syst. Evol. Microbiol.">
        <title>The Global Catalogue of Microorganisms (GCM) 10K type strain sequencing project: providing services to taxonomists for standard genome sequencing and annotation.</title>
        <authorList>
            <consortium name="The Broad Institute Genomics Platform"/>
            <consortium name="The Broad Institute Genome Sequencing Center for Infectious Disease"/>
            <person name="Wu L."/>
            <person name="Ma J."/>
        </authorList>
    </citation>
    <scope>NUCLEOTIDE SEQUENCE [LARGE SCALE GENOMIC DNA]</scope>
    <source>
        <strain evidence="5">JCM 13476</strain>
    </source>
</reference>
<comment type="caution">
    <text evidence="4">The sequence shown here is derived from an EMBL/GenBank/DDBJ whole genome shotgun (WGS) entry which is preliminary data.</text>
</comment>
<keyword evidence="5" id="KW-1185">Reference proteome</keyword>
<accession>A0ABP3I4P4</accession>
<name>A0ABP3I4P4_9CAUL</name>
<evidence type="ECO:0000313" key="5">
    <source>
        <dbReference type="Proteomes" id="UP001500791"/>
    </source>
</evidence>
<dbReference type="SUPFAM" id="SSF52172">
    <property type="entry name" value="CheY-like"/>
    <property type="match status" value="1"/>
</dbReference>
<evidence type="ECO:0000313" key="4">
    <source>
        <dbReference type="EMBL" id="GAA0389615.1"/>
    </source>
</evidence>
<feature type="domain" description="Response regulatory" evidence="3">
    <location>
        <begin position="10"/>
        <end position="128"/>
    </location>
</feature>
<protein>
    <submittedName>
        <fullName evidence="4">Response regulator</fullName>
    </submittedName>
</protein>
<organism evidence="4 5">
    <name type="scientific">Brevundimonas terrae</name>
    <dbReference type="NCBI Taxonomy" id="363631"/>
    <lineage>
        <taxon>Bacteria</taxon>
        <taxon>Pseudomonadati</taxon>
        <taxon>Pseudomonadota</taxon>
        <taxon>Alphaproteobacteria</taxon>
        <taxon>Caulobacterales</taxon>
        <taxon>Caulobacteraceae</taxon>
        <taxon>Brevundimonas</taxon>
    </lineage>
</organism>
<dbReference type="Pfam" id="PF00072">
    <property type="entry name" value="Response_reg"/>
    <property type="match status" value="1"/>
</dbReference>
<proteinExistence type="predicted"/>
<dbReference type="SMART" id="SM00448">
    <property type="entry name" value="REC"/>
    <property type="match status" value="1"/>
</dbReference>
<dbReference type="RefSeq" id="WP_243862798.1">
    <property type="nucleotide sequence ID" value="NZ_BAAAEJ010000007.1"/>
</dbReference>
<dbReference type="PANTHER" id="PTHR44591">
    <property type="entry name" value="STRESS RESPONSE REGULATOR PROTEIN 1"/>
    <property type="match status" value="1"/>
</dbReference>
<comment type="caution">
    <text evidence="2">Lacks conserved residue(s) required for the propagation of feature annotation.</text>
</comment>
<dbReference type="Gene3D" id="3.40.50.2300">
    <property type="match status" value="1"/>
</dbReference>